<gene>
    <name evidence="1" type="ORF">J2Z31_004014</name>
</gene>
<protein>
    <submittedName>
        <fullName evidence="1">SAM-dependent methyltransferase</fullName>
    </submittedName>
</protein>
<comment type="caution">
    <text evidence="1">The sequence shown here is derived from an EMBL/GenBank/DDBJ whole genome shotgun (WGS) entry which is preliminary data.</text>
</comment>
<name>A0ABS4R3P3_9HYPH</name>
<dbReference type="SUPFAM" id="SSF53335">
    <property type="entry name" value="S-adenosyl-L-methionine-dependent methyltransferases"/>
    <property type="match status" value="1"/>
</dbReference>
<keyword evidence="1" id="KW-0808">Transferase</keyword>
<evidence type="ECO:0000313" key="2">
    <source>
        <dbReference type="Proteomes" id="UP000730739"/>
    </source>
</evidence>
<evidence type="ECO:0000313" key="1">
    <source>
        <dbReference type="EMBL" id="MBP2237496.1"/>
    </source>
</evidence>
<organism evidence="1 2">
    <name type="scientific">Sinorhizobium kostiense</name>
    <dbReference type="NCBI Taxonomy" id="76747"/>
    <lineage>
        <taxon>Bacteria</taxon>
        <taxon>Pseudomonadati</taxon>
        <taxon>Pseudomonadota</taxon>
        <taxon>Alphaproteobacteria</taxon>
        <taxon>Hyphomicrobiales</taxon>
        <taxon>Rhizobiaceae</taxon>
        <taxon>Sinorhizobium/Ensifer group</taxon>
        <taxon>Sinorhizobium</taxon>
    </lineage>
</organism>
<dbReference type="Gene3D" id="3.40.50.150">
    <property type="entry name" value="Vaccinia Virus protein VP39"/>
    <property type="match status" value="1"/>
</dbReference>
<sequence>MTQFQIHFDGESLITPESITTELSPTRTDYHEEQFETGKAELALVLSIARQQIDQGRDPAAIIHQVIGALHGMRRKFDPSVWQALVPLVQNHPISAFFHEDPFTRWSFEKPRGYSGDAQLIDFIYGHPSTADAIANASPLGRALYDYTRAAPSSVAVRERRDLLTRHVDEVAAKLGGETEILTIAAGHLREADRSVALKEGRMRRWVALDQDPLSVGSIARDFRGTCIEAIDGSVRGLLTRGYDLGKFDFIYAAGLYDYLADKVAVKLTQKCLEMLKPNGVFLFANFADDIYDDGYMETFMNWQLLLRSEADMWRIINSSVDRNLVDAQLEFGENRNIVYGILQKRS</sequence>
<dbReference type="EMBL" id="JAGILA010000005">
    <property type="protein sequence ID" value="MBP2237496.1"/>
    <property type="molecule type" value="Genomic_DNA"/>
</dbReference>
<reference evidence="1 2" key="1">
    <citation type="submission" date="2021-03" db="EMBL/GenBank/DDBJ databases">
        <title>Genomic Encyclopedia of Type Strains, Phase IV (KMG-IV): sequencing the most valuable type-strain genomes for metagenomic binning, comparative biology and taxonomic classification.</title>
        <authorList>
            <person name="Goeker M."/>
        </authorList>
    </citation>
    <scope>NUCLEOTIDE SEQUENCE [LARGE SCALE GENOMIC DNA]</scope>
    <source>
        <strain evidence="1 2">DSM 13372</strain>
    </source>
</reference>
<dbReference type="GO" id="GO:0032259">
    <property type="term" value="P:methylation"/>
    <property type="evidence" value="ECO:0007669"/>
    <property type="project" value="UniProtKB-KW"/>
</dbReference>
<dbReference type="Proteomes" id="UP000730739">
    <property type="component" value="Unassembled WGS sequence"/>
</dbReference>
<dbReference type="GO" id="GO:0008168">
    <property type="term" value="F:methyltransferase activity"/>
    <property type="evidence" value="ECO:0007669"/>
    <property type="project" value="UniProtKB-KW"/>
</dbReference>
<keyword evidence="1" id="KW-0489">Methyltransferase</keyword>
<dbReference type="InterPro" id="IPR029063">
    <property type="entry name" value="SAM-dependent_MTases_sf"/>
</dbReference>
<accession>A0ABS4R3P3</accession>
<proteinExistence type="predicted"/>
<dbReference type="RefSeq" id="WP_209603622.1">
    <property type="nucleotide sequence ID" value="NZ_JAGILA010000005.1"/>
</dbReference>
<keyword evidence="2" id="KW-1185">Reference proteome</keyword>